<dbReference type="CDD" id="cd13400">
    <property type="entry name" value="LT_IagB-like"/>
    <property type="match status" value="1"/>
</dbReference>
<proteinExistence type="predicted"/>
<keyword evidence="3" id="KW-1185">Reference proteome</keyword>
<reference evidence="2 3" key="1">
    <citation type="submission" date="2015-06" db="EMBL/GenBank/DDBJ databases">
        <title>Comparative genomics of Burkholderia leaf nodule symbionts.</title>
        <authorList>
            <person name="Carlier A."/>
            <person name="Eberl L."/>
            <person name="Pinto-Carbo M."/>
        </authorList>
    </citation>
    <scope>NUCLEOTIDE SEQUENCE [LARGE SCALE GENOMIC DNA]</scope>
    <source>
        <strain evidence="2 3">UZHbot3</strain>
    </source>
</reference>
<dbReference type="SUPFAM" id="SSF53955">
    <property type="entry name" value="Lysozyme-like"/>
    <property type="match status" value="1"/>
</dbReference>
<dbReference type="EMBL" id="LELG01000001">
    <property type="protein sequence ID" value="KMQ81320.1"/>
    <property type="molecule type" value="Genomic_DNA"/>
</dbReference>
<evidence type="ECO:0000313" key="3">
    <source>
        <dbReference type="Proteomes" id="UP000242951"/>
    </source>
</evidence>
<dbReference type="Pfam" id="PF01464">
    <property type="entry name" value="SLT"/>
    <property type="match status" value="1"/>
</dbReference>
<dbReference type="Gene3D" id="1.10.530.10">
    <property type="match status" value="1"/>
</dbReference>
<comment type="caution">
    <text evidence="2">The sequence shown here is derived from an EMBL/GenBank/DDBJ whole genome shotgun (WGS) entry which is preliminary data.</text>
</comment>
<evidence type="ECO:0000313" key="2">
    <source>
        <dbReference type="EMBL" id="KMQ81320.1"/>
    </source>
</evidence>
<organism evidence="2 3">
    <name type="scientific">Candidatus Burkholderia pumila</name>
    <dbReference type="NCBI Taxonomy" id="1090375"/>
    <lineage>
        <taxon>Bacteria</taxon>
        <taxon>Pseudomonadati</taxon>
        <taxon>Pseudomonadota</taxon>
        <taxon>Betaproteobacteria</taxon>
        <taxon>Burkholderiales</taxon>
        <taxon>Burkholderiaceae</taxon>
        <taxon>Burkholderia</taxon>
    </lineage>
</organism>
<feature type="domain" description="Transglycosylase SLT" evidence="1">
    <location>
        <begin position="11"/>
        <end position="119"/>
    </location>
</feature>
<evidence type="ECO:0000259" key="1">
    <source>
        <dbReference type="Pfam" id="PF01464"/>
    </source>
</evidence>
<name>A0ABR5HPQ5_9BURK</name>
<sequence length="137" mass="15188">MHCPRVLLGKTAGSQYSIDPALLKAIAWKESRGWTGARGPMLKDGNQALGLMQINTVHLPTLVRAGIQRRDLFDACTSQRISAWVLASCIAQFGSTWKAVGCYNTGPASTNTAAQIRYVRDVQRYYAAYKRPQPEMR</sequence>
<gene>
    <name evidence="2" type="ORF">BPMI_01953c</name>
</gene>
<protein>
    <submittedName>
        <fullName evidence="2">Conjugative transfer transglycosylase</fullName>
    </submittedName>
</protein>
<accession>A0ABR5HPQ5</accession>
<dbReference type="Proteomes" id="UP000242951">
    <property type="component" value="Unassembled WGS sequence"/>
</dbReference>
<dbReference type="InterPro" id="IPR008258">
    <property type="entry name" value="Transglycosylase_SLT_dom_1"/>
</dbReference>
<dbReference type="InterPro" id="IPR023346">
    <property type="entry name" value="Lysozyme-like_dom_sf"/>
</dbReference>